<dbReference type="InterPro" id="IPR001810">
    <property type="entry name" value="F-box_dom"/>
</dbReference>
<gene>
    <name evidence="3 4" type="primary">LOC105124064</name>
</gene>
<reference evidence="3 4" key="1">
    <citation type="submission" date="2025-04" db="UniProtKB">
        <authorList>
            <consortium name="RefSeq"/>
        </authorList>
    </citation>
    <scope>IDENTIFICATION</scope>
</reference>
<organism evidence="2 4">
    <name type="scientific">Populus euphratica</name>
    <name type="common">Euphrates poplar</name>
    <dbReference type="NCBI Taxonomy" id="75702"/>
    <lineage>
        <taxon>Eukaryota</taxon>
        <taxon>Viridiplantae</taxon>
        <taxon>Streptophyta</taxon>
        <taxon>Embryophyta</taxon>
        <taxon>Tracheophyta</taxon>
        <taxon>Spermatophyta</taxon>
        <taxon>Magnoliopsida</taxon>
        <taxon>eudicotyledons</taxon>
        <taxon>Gunneridae</taxon>
        <taxon>Pentapetalae</taxon>
        <taxon>rosids</taxon>
        <taxon>fabids</taxon>
        <taxon>Malpighiales</taxon>
        <taxon>Salicaceae</taxon>
        <taxon>Saliceae</taxon>
        <taxon>Populus</taxon>
    </lineage>
</organism>
<sequence length="404" mass="46308">MSQWADLPKELLEMISKRLDLRVEVLRFRAVCSSWRCSVSPPSFDQEIPPLFLKLPPPFRTLDPIFADAVLMQTTICRMEFLCNYSNSSCSLAKSSLVKVGESKHGKLQPFHPLSNQETKDSFMSLNLLDLKFVQLSKACLLKWPGGISVYGINKVVVFPLSAGCIDNCELGILAIYHEGKLGYWRYGDKEWTLLDDRNFEYDDIIVYEGQFYVVDRWGTVSWIDSSLKVIQYSPPLYGCGGQKNLVESCGDLYVVDRYLDGERRTWKDYEDVMDTNDNPLYEDVMDTNDNPLRFWRLMNKARPMTVDFRVYKLDEEWGTWVDIKSLGDRIFILGVDCSFSVSCRDLSGGKGNCIYFYDSLYVGERMSGGAIHVFRFEDHSIDNLAVIPDYSEIFWPANIGSSA</sequence>
<feature type="domain" description="F-box" evidence="1">
    <location>
        <begin position="7"/>
        <end position="48"/>
    </location>
</feature>
<dbReference type="InterPro" id="IPR036047">
    <property type="entry name" value="F-box-like_dom_sf"/>
</dbReference>
<evidence type="ECO:0000313" key="3">
    <source>
        <dbReference type="RefSeq" id="XP_011022222.1"/>
    </source>
</evidence>
<dbReference type="Proteomes" id="UP000694918">
    <property type="component" value="Unplaced"/>
</dbReference>
<dbReference type="Pfam" id="PF03478">
    <property type="entry name" value="Beta-prop_KIB1-4"/>
    <property type="match status" value="1"/>
</dbReference>
<dbReference type="SUPFAM" id="SSF81383">
    <property type="entry name" value="F-box domain"/>
    <property type="match status" value="1"/>
</dbReference>
<dbReference type="Pfam" id="PF00646">
    <property type="entry name" value="F-box"/>
    <property type="match status" value="1"/>
</dbReference>
<protein>
    <submittedName>
        <fullName evidence="3 4">F-box protein At1g65770 isoform X1</fullName>
    </submittedName>
</protein>
<evidence type="ECO:0000259" key="1">
    <source>
        <dbReference type="SMART" id="SM00256"/>
    </source>
</evidence>
<evidence type="ECO:0000313" key="2">
    <source>
        <dbReference type="Proteomes" id="UP000694918"/>
    </source>
</evidence>
<dbReference type="InterPro" id="IPR005174">
    <property type="entry name" value="KIB1-4_b-propeller"/>
</dbReference>
<dbReference type="PANTHER" id="PTHR47123:SF28">
    <property type="entry name" value="F-BOX DOMAIN-CONTAINING PROTEIN"/>
    <property type="match status" value="1"/>
</dbReference>
<dbReference type="SMART" id="SM00256">
    <property type="entry name" value="FBOX"/>
    <property type="match status" value="1"/>
</dbReference>
<proteinExistence type="predicted"/>
<accession>A0AAJ6XKE9</accession>
<dbReference type="KEGG" id="peu:105124064"/>
<dbReference type="GeneID" id="105124064"/>
<evidence type="ECO:0000313" key="4">
    <source>
        <dbReference type="RefSeq" id="XP_011022223.1"/>
    </source>
</evidence>
<dbReference type="PANTHER" id="PTHR47123">
    <property type="entry name" value="F-BOX PROTEIN SKIP23"/>
    <property type="match status" value="1"/>
</dbReference>
<dbReference type="AlphaFoldDB" id="A0AAJ6XKE9"/>
<dbReference type="InterPro" id="IPR051304">
    <property type="entry name" value="SCF_F-box_domain"/>
</dbReference>
<dbReference type="RefSeq" id="XP_011022223.1">
    <property type="nucleotide sequence ID" value="XM_011023921.1"/>
</dbReference>
<dbReference type="Gene3D" id="1.20.1280.50">
    <property type="match status" value="1"/>
</dbReference>
<dbReference type="RefSeq" id="XP_011022222.1">
    <property type="nucleotide sequence ID" value="XM_011023920.1"/>
</dbReference>
<name>A0AAJ6XKE9_POPEU</name>
<keyword evidence="2" id="KW-1185">Reference proteome</keyword>